<dbReference type="InterPro" id="IPR025419">
    <property type="entry name" value="DUF4142"/>
</dbReference>
<dbReference type="OrthoDB" id="1355558at2"/>
<reference evidence="3 5" key="2">
    <citation type="submission" date="2016-11" db="EMBL/GenBank/DDBJ databases">
        <title>Whole genomes of Flavobacteriaceae.</title>
        <authorList>
            <person name="Stine C."/>
            <person name="Li C."/>
            <person name="Tadesse D."/>
        </authorList>
    </citation>
    <scope>NUCLEOTIDE SEQUENCE [LARGE SCALE GENOMIC DNA]</scope>
    <source>
        <strain evidence="3 5">ATCC 51468</strain>
    </source>
</reference>
<evidence type="ECO:0000259" key="1">
    <source>
        <dbReference type="Pfam" id="PF13628"/>
    </source>
</evidence>
<comment type="caution">
    <text evidence="2">The sequence shown here is derived from an EMBL/GenBank/DDBJ whole genome shotgun (WGS) entry which is preliminary data.</text>
</comment>
<dbReference type="Proteomes" id="UP000198302">
    <property type="component" value="Unassembled WGS sequence"/>
</dbReference>
<dbReference type="EMBL" id="JPRK01000015">
    <property type="protein sequence ID" value="KIO51536.1"/>
    <property type="molecule type" value="Genomic_DNA"/>
</dbReference>
<reference evidence="2 4" key="1">
    <citation type="submission" date="2015-01" db="EMBL/GenBank/DDBJ databases">
        <title>Genome of Flavobacterium hibernum DSM 12611.</title>
        <authorList>
            <person name="Stropko S.J."/>
            <person name="Pipes S.E."/>
            <person name="Newman J.D."/>
        </authorList>
    </citation>
    <scope>NUCLEOTIDE SEQUENCE [LARGE SCALE GENOMIC DNA]</scope>
    <source>
        <strain evidence="2 4">DSM 12611</strain>
    </source>
</reference>
<accession>A0A0D0EWU8</accession>
<dbReference type="Proteomes" id="UP000032061">
    <property type="component" value="Unassembled WGS sequence"/>
</dbReference>
<dbReference type="Pfam" id="PF13628">
    <property type="entry name" value="DUF4142"/>
    <property type="match status" value="1"/>
</dbReference>
<dbReference type="RefSeq" id="WP_041519426.1">
    <property type="nucleotide sequence ID" value="NZ_JPRK01000015.1"/>
</dbReference>
<dbReference type="EMBL" id="MUGX01000016">
    <property type="protein sequence ID" value="OXA86459.1"/>
    <property type="molecule type" value="Genomic_DNA"/>
</dbReference>
<evidence type="ECO:0000313" key="5">
    <source>
        <dbReference type="Proteomes" id="UP000198302"/>
    </source>
</evidence>
<sequence>MKTMPVVKAIILRTIFLLTLIVFVSSCKKNNLVESSIKNEAFAKNEKEEIEAFFFIATANVSQTIISKSQIAQQKSSDSTLQEVSKRIEIQQNQLLQEVTKLANKKLIIITEINSTHKRALYDLIDADEISFNQTYLNSIQESLHEEINLLESISKETNDQTILKLVLQYLPEQYQFLRETEKIKKIII</sequence>
<feature type="domain" description="DUF4142" evidence="1">
    <location>
        <begin position="59"/>
        <end position="183"/>
    </location>
</feature>
<evidence type="ECO:0000313" key="4">
    <source>
        <dbReference type="Proteomes" id="UP000032061"/>
    </source>
</evidence>
<evidence type="ECO:0000313" key="3">
    <source>
        <dbReference type="EMBL" id="OXA86459.1"/>
    </source>
</evidence>
<name>A0A0D0EWU8_9FLAO</name>
<gene>
    <name evidence="3" type="ORF">B0A73_13915</name>
    <name evidence="2" type="ORF">IW18_18015</name>
</gene>
<organism evidence="2 4">
    <name type="scientific">Flavobacterium hibernum</name>
    <dbReference type="NCBI Taxonomy" id="37752"/>
    <lineage>
        <taxon>Bacteria</taxon>
        <taxon>Pseudomonadati</taxon>
        <taxon>Bacteroidota</taxon>
        <taxon>Flavobacteriia</taxon>
        <taxon>Flavobacteriales</taxon>
        <taxon>Flavobacteriaceae</taxon>
        <taxon>Flavobacterium</taxon>
    </lineage>
</organism>
<protein>
    <recommendedName>
        <fullName evidence="1">DUF4142 domain-containing protein</fullName>
    </recommendedName>
</protein>
<dbReference type="PROSITE" id="PS51257">
    <property type="entry name" value="PROKAR_LIPOPROTEIN"/>
    <property type="match status" value="1"/>
</dbReference>
<dbReference type="STRING" id="37752.IW18_18015"/>
<keyword evidence="5" id="KW-1185">Reference proteome</keyword>
<proteinExistence type="predicted"/>
<evidence type="ECO:0000313" key="2">
    <source>
        <dbReference type="EMBL" id="KIO51536.1"/>
    </source>
</evidence>
<dbReference type="AlphaFoldDB" id="A0A0D0EWU8"/>